<evidence type="ECO:0000313" key="9">
    <source>
        <dbReference type="EMBL" id="GAW08050.1"/>
    </source>
</evidence>
<keyword evidence="10" id="KW-1185">Reference proteome</keyword>
<accession>A0A1Q3ELH9</accession>
<keyword evidence="2 4" id="KW-0547">Nucleotide-binding</keyword>
<dbReference type="Gene3D" id="1.10.510.10">
    <property type="entry name" value="Transferase(Phosphotransferase) domain 1"/>
    <property type="match status" value="1"/>
</dbReference>
<evidence type="ECO:0000256" key="4">
    <source>
        <dbReference type="PROSITE-ProRule" id="PRU10141"/>
    </source>
</evidence>
<feature type="transmembrane region" description="Helical" evidence="6">
    <location>
        <begin position="984"/>
        <end position="1003"/>
    </location>
</feature>
<feature type="region of interest" description="Disordered" evidence="5">
    <location>
        <begin position="445"/>
        <end position="558"/>
    </location>
</feature>
<feature type="binding site" evidence="4">
    <location>
        <position position="195"/>
    </location>
    <ligand>
        <name>ATP</name>
        <dbReference type="ChEBI" id="CHEBI:30616"/>
    </ligand>
</feature>
<dbReference type="InterPro" id="IPR008984">
    <property type="entry name" value="SMAD_FHA_dom_sf"/>
</dbReference>
<dbReference type="PROSITE" id="PS00107">
    <property type="entry name" value="PROTEIN_KINASE_ATP"/>
    <property type="match status" value="1"/>
</dbReference>
<feature type="compositionally biased region" description="Basic and acidic residues" evidence="5">
    <location>
        <begin position="586"/>
        <end position="595"/>
    </location>
</feature>
<dbReference type="SUPFAM" id="SSF69593">
    <property type="entry name" value="Glycerol-3-phosphate (1)-acyltransferase"/>
    <property type="match status" value="1"/>
</dbReference>
<dbReference type="InterPro" id="IPR011009">
    <property type="entry name" value="Kinase-like_dom_sf"/>
</dbReference>
<reference evidence="9 10" key="2">
    <citation type="submission" date="2017-02" db="EMBL/GenBank/DDBJ databases">
        <title>A genome survey and senescence transcriptome analysis in Lentinula edodes.</title>
        <authorList>
            <person name="Sakamoto Y."/>
            <person name="Nakade K."/>
            <person name="Sato S."/>
            <person name="Yoshida Y."/>
            <person name="Miyazaki K."/>
            <person name="Natsume S."/>
            <person name="Konno N."/>
        </authorList>
    </citation>
    <scope>NUCLEOTIDE SEQUENCE [LARGE SCALE GENOMIC DNA]</scope>
    <source>
        <strain evidence="9 10">NBRC 111202</strain>
    </source>
</reference>
<feature type="compositionally biased region" description="Basic and acidic residues" evidence="5">
    <location>
        <begin position="445"/>
        <end position="461"/>
    </location>
</feature>
<dbReference type="SMART" id="SM00240">
    <property type="entry name" value="FHA"/>
    <property type="match status" value="1"/>
</dbReference>
<keyword evidence="9" id="KW-0808">Transferase</keyword>
<proteinExistence type="inferred from homology"/>
<keyword evidence="6" id="KW-0812">Transmembrane</keyword>
<name>A0A1Q3ELH9_LENED</name>
<dbReference type="PROSITE" id="PS50006">
    <property type="entry name" value="FHA_DOMAIN"/>
    <property type="match status" value="1"/>
</dbReference>
<evidence type="ECO:0000256" key="6">
    <source>
        <dbReference type="SAM" id="Phobius"/>
    </source>
</evidence>
<dbReference type="InterPro" id="IPR000719">
    <property type="entry name" value="Prot_kinase_dom"/>
</dbReference>
<reference evidence="9 10" key="1">
    <citation type="submission" date="2016-08" db="EMBL/GenBank/DDBJ databases">
        <authorList>
            <consortium name="Lentinula edodes genome sequencing consortium"/>
            <person name="Sakamoto Y."/>
            <person name="Nakade K."/>
            <person name="Sato S."/>
            <person name="Yoshida Y."/>
            <person name="Miyazaki K."/>
            <person name="Natsume S."/>
            <person name="Konno N."/>
        </authorList>
    </citation>
    <scope>NUCLEOTIDE SEQUENCE [LARGE SCALE GENOMIC DNA]</scope>
    <source>
        <strain evidence="9 10">NBRC 111202</strain>
    </source>
</reference>
<feature type="domain" description="FHA" evidence="7">
    <location>
        <begin position="62"/>
        <end position="115"/>
    </location>
</feature>
<dbReference type="SMART" id="SM00563">
    <property type="entry name" value="PlsC"/>
    <property type="match status" value="1"/>
</dbReference>
<evidence type="ECO:0000256" key="3">
    <source>
        <dbReference type="ARBA" id="ARBA00022840"/>
    </source>
</evidence>
<feature type="compositionally biased region" description="Polar residues" evidence="5">
    <location>
        <begin position="14"/>
        <end position="28"/>
    </location>
</feature>
<keyword evidence="9" id="KW-0012">Acyltransferase</keyword>
<sequence>MSSQHSQHDDESVVESQSVKQTQPSSQGLDFGREIHENVWGSFYPLVKDMKEVNLFKPKLTYRIGRSLHNDVVFPGYKISNKHAEITWDGRETKDSIIMLKDNSSNGTYVNGQRLGKGVSRILPDGAEVAFGSPGPSSTQPAEDYRFIFRHTASGQQREDGFYGLYDSHDQLGRGTFASVVRCLERKTGILWAAKMFSNLLTGGGSSSLGSRSNEKMVSREIGILQTLSHPNICFLKETFITEERKLILVLELIEGGDLLEYILSSSGVSEEITQHITYQLCLALSYVHSLGITHRDLKPENILLTKSNPPDVKVADFGLAKAIDSQTMLKTMCGTPAYLAPEIVMQTNMQGYDNLVDSWSVGAIVFSMLTNASPFIEDENQPDIRVRISTRTVDWRILREKTSNPMIIDFIERLLNPDPAVRMTLEAALDHSWLQDYVKKNNRDATADRNLGKPRDHQPDSSEFIPTGRDAIPDNTNEEKQPGSTFFSQGFQKLDINDKKQVGPSNANDRAGVSSNSASADLPNGAADDDSQMDDATPPPPSQTRKLQPQNSRVLRRRKDVLEEANAGEMTIPRPSPELLSQFDEKRKREEDVGKPATGPSRTPEKRRAAVSFFSEIRVVGGENVPQTGPIIITATHHNMMLDPVILSSTFPNQRILHYWSKASLFANPVIRQILLSTGNIPVDRKSNDRRVLFRGTFEALSKGYAVALFPEGTSYTEPRIMQIKDGAAWAALEYTKYAKEHPGTQEVKVVPVAIVYTNKSKYRSSVIIEFGQPISIDPYKEQFFSDTEGASRAAAKRLSHDIETELTKHTVNAPDWDTLYAARMARDILWQKDSSINLDDFVAISQTLVDLFSTVDVTPKFNSTRLRLLEYYSLLQTTNLTNSILSTLPLPRDLDPHKPVALPSRLLTLLLFVRDTCSSLVHLPFFLFPLVVHMPVYIMGRFGAHLVEDEEETQAQNKVAFGLFSLFLIYPAAFFFLWALFWYTPVGAIIAASTVYMFAIYHNRTITGNYEAYVSFFQSSCGA</sequence>
<evidence type="ECO:0000256" key="2">
    <source>
        <dbReference type="ARBA" id="ARBA00022741"/>
    </source>
</evidence>
<dbReference type="FunFam" id="1.10.510.10:FF:000571">
    <property type="entry name" value="Maternal embryonic leucine zipper kinase"/>
    <property type="match status" value="1"/>
</dbReference>
<feature type="region of interest" description="Disordered" evidence="5">
    <location>
        <begin position="1"/>
        <end position="30"/>
    </location>
</feature>
<dbReference type="CDD" id="cd07992">
    <property type="entry name" value="LPLAT_AAK14816-like"/>
    <property type="match status" value="1"/>
</dbReference>
<feature type="domain" description="Protein kinase" evidence="8">
    <location>
        <begin position="166"/>
        <end position="435"/>
    </location>
</feature>
<comment type="caution">
    <text evidence="9">The sequence shown here is derived from an EMBL/GenBank/DDBJ whole genome shotgun (WGS) entry which is preliminary data.</text>
</comment>
<dbReference type="PROSITE" id="PS00108">
    <property type="entry name" value="PROTEIN_KINASE_ST"/>
    <property type="match status" value="1"/>
</dbReference>
<protein>
    <submittedName>
        <fullName evidence="9">Glycerol-3-phosphate-acyltransferase</fullName>
    </submittedName>
</protein>
<feature type="transmembrane region" description="Helical" evidence="6">
    <location>
        <begin position="922"/>
        <end position="940"/>
    </location>
</feature>
<evidence type="ECO:0000256" key="5">
    <source>
        <dbReference type="SAM" id="MobiDB-lite"/>
    </source>
</evidence>
<dbReference type="STRING" id="5353.A0A1Q3ELH9"/>
<dbReference type="PANTHER" id="PTHR24347">
    <property type="entry name" value="SERINE/THREONINE-PROTEIN KINASE"/>
    <property type="match status" value="1"/>
</dbReference>
<dbReference type="InterPro" id="IPR002123">
    <property type="entry name" value="Plipid/glycerol_acylTrfase"/>
</dbReference>
<evidence type="ECO:0000256" key="1">
    <source>
        <dbReference type="ARBA" id="ARBA00005575"/>
    </source>
</evidence>
<keyword evidence="6" id="KW-1133">Transmembrane helix</keyword>
<dbReference type="InterPro" id="IPR008271">
    <property type="entry name" value="Ser/Thr_kinase_AS"/>
</dbReference>
<feature type="transmembrane region" description="Helical" evidence="6">
    <location>
        <begin position="961"/>
        <end position="978"/>
    </location>
</feature>
<feature type="region of interest" description="Disordered" evidence="5">
    <location>
        <begin position="586"/>
        <end position="609"/>
    </location>
</feature>
<feature type="compositionally biased region" description="Polar residues" evidence="5">
    <location>
        <begin position="483"/>
        <end position="492"/>
    </location>
</feature>
<dbReference type="InterPro" id="IPR017441">
    <property type="entry name" value="Protein_kinase_ATP_BS"/>
</dbReference>
<dbReference type="AlphaFoldDB" id="A0A1Q3ELH9"/>
<gene>
    <name evidence="9" type="ORF">LENED_010085</name>
</gene>
<feature type="compositionally biased region" description="Polar residues" evidence="5">
    <location>
        <begin position="504"/>
        <end position="520"/>
    </location>
</feature>
<evidence type="ECO:0000259" key="8">
    <source>
        <dbReference type="PROSITE" id="PS50011"/>
    </source>
</evidence>
<evidence type="ECO:0000259" key="7">
    <source>
        <dbReference type="PROSITE" id="PS50006"/>
    </source>
</evidence>
<dbReference type="Pfam" id="PF00498">
    <property type="entry name" value="FHA"/>
    <property type="match status" value="1"/>
</dbReference>
<dbReference type="InterPro" id="IPR000253">
    <property type="entry name" value="FHA_dom"/>
</dbReference>
<dbReference type="GO" id="GO:0004672">
    <property type="term" value="F:protein kinase activity"/>
    <property type="evidence" value="ECO:0007669"/>
    <property type="project" value="InterPro"/>
</dbReference>
<dbReference type="Pfam" id="PF00069">
    <property type="entry name" value="Pkinase"/>
    <property type="match status" value="1"/>
</dbReference>
<dbReference type="SUPFAM" id="SSF56112">
    <property type="entry name" value="Protein kinase-like (PK-like)"/>
    <property type="match status" value="1"/>
</dbReference>
<evidence type="ECO:0000313" key="10">
    <source>
        <dbReference type="Proteomes" id="UP000188533"/>
    </source>
</evidence>
<dbReference type="Pfam" id="PF01553">
    <property type="entry name" value="Acyltransferase"/>
    <property type="match status" value="1"/>
</dbReference>
<dbReference type="GO" id="GO:0005524">
    <property type="term" value="F:ATP binding"/>
    <property type="evidence" value="ECO:0007669"/>
    <property type="project" value="UniProtKB-UniRule"/>
</dbReference>
<feature type="compositionally biased region" description="Basic and acidic residues" evidence="5">
    <location>
        <begin position="1"/>
        <end position="11"/>
    </location>
</feature>
<dbReference type="Proteomes" id="UP000188533">
    <property type="component" value="Unassembled WGS sequence"/>
</dbReference>
<keyword evidence="3 4" id="KW-0067">ATP-binding</keyword>
<comment type="similarity">
    <text evidence="1">Belongs to the protein kinase superfamily. CAMK Ser/Thr protein kinase family. CHEK2 subfamily.</text>
</comment>
<dbReference type="Gene3D" id="2.60.200.20">
    <property type="match status" value="1"/>
</dbReference>
<dbReference type="GO" id="GO:0016746">
    <property type="term" value="F:acyltransferase activity"/>
    <property type="evidence" value="ECO:0007669"/>
    <property type="project" value="UniProtKB-KW"/>
</dbReference>
<feature type="compositionally biased region" description="Polar residues" evidence="5">
    <location>
        <begin position="544"/>
        <end position="554"/>
    </location>
</feature>
<dbReference type="EMBL" id="BDGU01000552">
    <property type="protein sequence ID" value="GAW08050.1"/>
    <property type="molecule type" value="Genomic_DNA"/>
</dbReference>
<dbReference type="SUPFAM" id="SSF49879">
    <property type="entry name" value="SMAD/FHA domain"/>
    <property type="match status" value="1"/>
</dbReference>
<dbReference type="PROSITE" id="PS50011">
    <property type="entry name" value="PROTEIN_KINASE_DOM"/>
    <property type="match status" value="1"/>
</dbReference>
<organism evidence="9 10">
    <name type="scientific">Lentinula edodes</name>
    <name type="common">Shiitake mushroom</name>
    <name type="synonym">Lentinus edodes</name>
    <dbReference type="NCBI Taxonomy" id="5353"/>
    <lineage>
        <taxon>Eukaryota</taxon>
        <taxon>Fungi</taxon>
        <taxon>Dikarya</taxon>
        <taxon>Basidiomycota</taxon>
        <taxon>Agaricomycotina</taxon>
        <taxon>Agaricomycetes</taxon>
        <taxon>Agaricomycetidae</taxon>
        <taxon>Agaricales</taxon>
        <taxon>Marasmiineae</taxon>
        <taxon>Omphalotaceae</taxon>
        <taxon>Lentinula</taxon>
    </lineage>
</organism>
<dbReference type="SMART" id="SM00220">
    <property type="entry name" value="S_TKc"/>
    <property type="match status" value="1"/>
</dbReference>
<keyword evidence="6" id="KW-0472">Membrane</keyword>